<evidence type="ECO:0000313" key="3">
    <source>
        <dbReference type="Proteomes" id="UP000504636"/>
    </source>
</evidence>
<feature type="region of interest" description="Disordered" evidence="1">
    <location>
        <begin position="301"/>
        <end position="370"/>
    </location>
</feature>
<evidence type="ECO:0000313" key="4">
    <source>
        <dbReference type="RefSeq" id="XP_033579875.1"/>
    </source>
</evidence>
<dbReference type="RefSeq" id="XP_033579875.1">
    <property type="nucleotide sequence ID" value="XM_033721849.1"/>
</dbReference>
<keyword evidence="3" id="KW-1185">Reference proteome</keyword>
<evidence type="ECO:0000256" key="1">
    <source>
        <dbReference type="SAM" id="MobiDB-lite"/>
    </source>
</evidence>
<dbReference type="Proteomes" id="UP000504636">
    <property type="component" value="Unplaced"/>
</dbReference>
<dbReference type="GeneID" id="54462742"/>
<dbReference type="AlphaFoldDB" id="A0A6A6YVS9"/>
<evidence type="ECO:0000313" key="2">
    <source>
        <dbReference type="EMBL" id="KAF2812911.1"/>
    </source>
</evidence>
<reference evidence="4" key="3">
    <citation type="submission" date="2025-04" db="UniProtKB">
        <authorList>
            <consortium name="RefSeq"/>
        </authorList>
    </citation>
    <scope>IDENTIFICATION</scope>
    <source>
        <strain evidence="4">CBS 304.34</strain>
    </source>
</reference>
<reference evidence="2 4" key="1">
    <citation type="journal article" date="2020" name="Stud. Mycol.">
        <title>101 Dothideomycetes genomes: a test case for predicting lifestyles and emergence of pathogens.</title>
        <authorList>
            <person name="Haridas S."/>
            <person name="Albert R."/>
            <person name="Binder M."/>
            <person name="Bloem J."/>
            <person name="Labutti K."/>
            <person name="Salamov A."/>
            <person name="Andreopoulos B."/>
            <person name="Baker S."/>
            <person name="Barry K."/>
            <person name="Bills G."/>
            <person name="Bluhm B."/>
            <person name="Cannon C."/>
            <person name="Castanera R."/>
            <person name="Culley D."/>
            <person name="Daum C."/>
            <person name="Ezra D."/>
            <person name="Gonzalez J."/>
            <person name="Henrissat B."/>
            <person name="Kuo A."/>
            <person name="Liang C."/>
            <person name="Lipzen A."/>
            <person name="Lutzoni F."/>
            <person name="Magnuson J."/>
            <person name="Mondo S."/>
            <person name="Nolan M."/>
            <person name="Ohm R."/>
            <person name="Pangilinan J."/>
            <person name="Park H.-J."/>
            <person name="Ramirez L."/>
            <person name="Alfaro M."/>
            <person name="Sun H."/>
            <person name="Tritt A."/>
            <person name="Yoshinaga Y."/>
            <person name="Zwiers L.-H."/>
            <person name="Turgeon B."/>
            <person name="Goodwin S."/>
            <person name="Spatafora J."/>
            <person name="Crous P."/>
            <person name="Grigoriev I."/>
        </authorList>
    </citation>
    <scope>NUCLEOTIDE SEQUENCE</scope>
    <source>
        <strain evidence="2 4">CBS 304.34</strain>
    </source>
</reference>
<feature type="compositionally biased region" description="Polar residues" evidence="1">
    <location>
        <begin position="338"/>
        <end position="347"/>
    </location>
</feature>
<dbReference type="EMBL" id="MU003696">
    <property type="protein sequence ID" value="KAF2812911.1"/>
    <property type="molecule type" value="Genomic_DNA"/>
</dbReference>
<feature type="compositionally biased region" description="Basic and acidic residues" evidence="1">
    <location>
        <begin position="319"/>
        <end position="330"/>
    </location>
</feature>
<reference evidence="4" key="2">
    <citation type="submission" date="2020-04" db="EMBL/GenBank/DDBJ databases">
        <authorList>
            <consortium name="NCBI Genome Project"/>
        </authorList>
    </citation>
    <scope>NUCLEOTIDE SEQUENCE</scope>
    <source>
        <strain evidence="4">CBS 304.34</strain>
    </source>
</reference>
<accession>A0A6A6YVS9</accession>
<name>A0A6A6YVS9_9PEZI</name>
<sequence length="418" mass="46586">MPQLLYNNTTAATTATDTAMPPHTPTTAATLRAGLSSMLQTLLATQPPLSAYAPNSLYFLVSLTPDNFHERMGVSAKYFDHFKHLAGLLHAGKVFADVDLEEHPRAFARALGSDDHFWAEMFAYVYGDSVEGVLERGGREEGRGAVEVGLPEWVVYGTPEDERPEYRTDGEGEEEVPEWFMDGGDVDEEEWPEWDADGEDEEEVPEWFTDGGDIDEEEMPEWATDQDAQWSEEASNAAFQQRLDADRQRLDVADQQRLVASGSDQPAEPVVQEEVFADEIPRSGEWEEDYDAAYQQRLQPSRFSPPAEPAVQEEAVVDETPRSGEWESYTRDYASYMGETNTSSNPVETAPPRQPADVGLGLTATKRDKQRDALRQLVEVLQSSRGGNATEGGACVEYTVGDYADRRRRDVEHSCGPE</sequence>
<protein>
    <submittedName>
        <fullName evidence="2 4">Uncharacterized protein</fullName>
    </submittedName>
</protein>
<gene>
    <name evidence="2 4" type="ORF">BDZ99DRAFT_473664</name>
</gene>
<organism evidence="2">
    <name type="scientific">Mytilinidion resinicola</name>
    <dbReference type="NCBI Taxonomy" id="574789"/>
    <lineage>
        <taxon>Eukaryota</taxon>
        <taxon>Fungi</taxon>
        <taxon>Dikarya</taxon>
        <taxon>Ascomycota</taxon>
        <taxon>Pezizomycotina</taxon>
        <taxon>Dothideomycetes</taxon>
        <taxon>Pleosporomycetidae</taxon>
        <taxon>Mytilinidiales</taxon>
        <taxon>Mytilinidiaceae</taxon>
        <taxon>Mytilinidion</taxon>
    </lineage>
</organism>
<proteinExistence type="predicted"/>